<dbReference type="STRING" id="989403.SAMN05421798_10976"/>
<dbReference type="GO" id="GO:0016887">
    <property type="term" value="F:ATP hydrolysis activity"/>
    <property type="evidence" value="ECO:0007669"/>
    <property type="project" value="InterPro"/>
</dbReference>
<dbReference type="InterPro" id="IPR027417">
    <property type="entry name" value="P-loop_NTPase"/>
</dbReference>
<evidence type="ECO:0000256" key="1">
    <source>
        <dbReference type="ARBA" id="ARBA00022448"/>
    </source>
</evidence>
<dbReference type="InterPro" id="IPR032823">
    <property type="entry name" value="BCA_ABC_TP_C"/>
</dbReference>
<evidence type="ECO:0000313" key="5">
    <source>
        <dbReference type="EMBL" id="KZL19866.1"/>
    </source>
</evidence>
<dbReference type="RefSeq" id="WP_068004816.1">
    <property type="nucleotide sequence ID" value="NZ_FOFM01000009.1"/>
</dbReference>
<evidence type="ECO:0000259" key="4">
    <source>
        <dbReference type="PROSITE" id="PS50893"/>
    </source>
</evidence>
<dbReference type="PATRIC" id="fig|989403.3.peg.1793"/>
<evidence type="ECO:0000313" key="6">
    <source>
        <dbReference type="Proteomes" id="UP000076577"/>
    </source>
</evidence>
<dbReference type="CDD" id="cd03219">
    <property type="entry name" value="ABC_Mj1267_LivG_branched"/>
    <property type="match status" value="1"/>
</dbReference>
<evidence type="ECO:0000256" key="2">
    <source>
        <dbReference type="ARBA" id="ARBA00022741"/>
    </source>
</evidence>
<dbReference type="Pfam" id="PF00005">
    <property type="entry name" value="ABC_tran"/>
    <property type="match status" value="1"/>
</dbReference>
<dbReference type="GO" id="GO:0005524">
    <property type="term" value="F:ATP binding"/>
    <property type="evidence" value="ECO:0007669"/>
    <property type="project" value="UniProtKB-KW"/>
</dbReference>
<dbReference type="PANTHER" id="PTHR45772">
    <property type="entry name" value="CONSERVED COMPONENT OF ABC TRANSPORTER FOR NATURAL AMINO ACIDS-RELATED"/>
    <property type="match status" value="1"/>
</dbReference>
<dbReference type="Proteomes" id="UP000076577">
    <property type="component" value="Unassembled WGS sequence"/>
</dbReference>
<dbReference type="Pfam" id="PF12399">
    <property type="entry name" value="BCA_ABC_TP_C"/>
    <property type="match status" value="1"/>
</dbReference>
<dbReference type="FunFam" id="3.40.50.300:FF:000421">
    <property type="entry name" value="Branched-chain amino acid ABC transporter ATP-binding protein"/>
    <property type="match status" value="1"/>
</dbReference>
<sequence length="255" mass="27662">MMKLRVAGLKQYFGGLKAVDTVSLDAKQSEILAIIGPNGAGKTTVINAITGLRKPTAGTVWLGDKTITGLAANRIAELGIARTFQNIELFEHASVLDNIQLGFYRHRKVTLCAELFNLPSARAEAVNARLAAEKILHYLDLVSWRDKAVSGLSYGIRKQVELGRALCSAPSFLILDEPASGLTREETLDLGYFLRDLAKNRGIGILMIEHDMGLVSRVADHVIAMNEGRILAKGSAPEVQSNADVIECYLGSEMV</sequence>
<name>A0A165ZG97_9HYPH</name>
<gene>
    <name evidence="5" type="primary">artM_1</name>
    <name evidence="5" type="ORF">PsAD2_01688</name>
</gene>
<dbReference type="SUPFAM" id="SSF52540">
    <property type="entry name" value="P-loop containing nucleoside triphosphate hydrolases"/>
    <property type="match status" value="1"/>
</dbReference>
<keyword evidence="6" id="KW-1185">Reference proteome</keyword>
<reference evidence="5 6" key="1">
    <citation type="journal article" date="2016" name="Front. Microbiol.">
        <title>Comparative Genomic Analysis Reveals a Diverse Repertoire of Genes Involved in Prokaryote-Eukaryote Interactions within the Pseudovibrio Genus.</title>
        <authorList>
            <person name="Romano S."/>
            <person name="Fernandez-Guerra A."/>
            <person name="Reen F.J."/>
            <person name="Glockner F.O."/>
            <person name="Crowley S.P."/>
            <person name="O'Sullivan O."/>
            <person name="Cotter P.D."/>
            <person name="Adams C."/>
            <person name="Dobson A.D."/>
            <person name="O'Gara F."/>
        </authorList>
    </citation>
    <scope>NUCLEOTIDE SEQUENCE [LARGE SCALE GENOMIC DNA]</scope>
    <source>
        <strain evidence="5 6">Ad2</strain>
    </source>
</reference>
<keyword evidence="3 5" id="KW-0067">ATP-binding</keyword>
<feature type="domain" description="ABC transporter" evidence="4">
    <location>
        <begin position="4"/>
        <end position="252"/>
    </location>
</feature>
<comment type="caution">
    <text evidence="5">The sequence shown here is derived from an EMBL/GenBank/DDBJ whole genome shotgun (WGS) entry which is preliminary data.</text>
</comment>
<keyword evidence="2" id="KW-0547">Nucleotide-binding</keyword>
<evidence type="ECO:0000256" key="3">
    <source>
        <dbReference type="ARBA" id="ARBA00022840"/>
    </source>
</evidence>
<dbReference type="AlphaFoldDB" id="A0A165ZG97"/>
<protein>
    <submittedName>
        <fullName evidence="5">Arginine transport ATP-binding protein ArtM</fullName>
    </submittedName>
</protein>
<dbReference type="EMBL" id="LMCB01000012">
    <property type="protein sequence ID" value="KZL19866.1"/>
    <property type="molecule type" value="Genomic_DNA"/>
</dbReference>
<dbReference type="PROSITE" id="PS50893">
    <property type="entry name" value="ABC_TRANSPORTER_2"/>
    <property type="match status" value="1"/>
</dbReference>
<accession>A0A165ZG97</accession>
<proteinExistence type="predicted"/>
<dbReference type="GO" id="GO:0005886">
    <property type="term" value="C:plasma membrane"/>
    <property type="evidence" value="ECO:0007669"/>
    <property type="project" value="TreeGrafter"/>
</dbReference>
<dbReference type="Gene3D" id="3.40.50.300">
    <property type="entry name" value="P-loop containing nucleotide triphosphate hydrolases"/>
    <property type="match status" value="1"/>
</dbReference>
<dbReference type="SMART" id="SM00382">
    <property type="entry name" value="AAA"/>
    <property type="match status" value="1"/>
</dbReference>
<dbReference type="OrthoDB" id="9806149at2"/>
<dbReference type="InterPro" id="IPR003593">
    <property type="entry name" value="AAA+_ATPase"/>
</dbReference>
<keyword evidence="1" id="KW-0813">Transport</keyword>
<dbReference type="InterPro" id="IPR051120">
    <property type="entry name" value="ABC_AA/LPS_Transport"/>
</dbReference>
<organism evidence="5 6">
    <name type="scientific">Pseudovibrio axinellae</name>
    <dbReference type="NCBI Taxonomy" id="989403"/>
    <lineage>
        <taxon>Bacteria</taxon>
        <taxon>Pseudomonadati</taxon>
        <taxon>Pseudomonadota</taxon>
        <taxon>Alphaproteobacteria</taxon>
        <taxon>Hyphomicrobiales</taxon>
        <taxon>Stappiaceae</taxon>
        <taxon>Pseudovibrio</taxon>
    </lineage>
</organism>
<dbReference type="PANTHER" id="PTHR45772:SF1">
    <property type="entry name" value="ABC TRANSPORTER ATP-BINDING PROTEIN"/>
    <property type="match status" value="1"/>
</dbReference>
<dbReference type="InterPro" id="IPR003439">
    <property type="entry name" value="ABC_transporter-like_ATP-bd"/>
</dbReference>